<sequence length="435" mass="50185">MANDLNFVQAVIPCFDGHYDHWSMLMENFLRSKEYWLVVESGIQEPPVGAAVTDAQKTDIEARKLKDLKVKNYLFQAIDRPILETILCKDTSKDIWNSMKKKYQGSSRVKRAQLQALRRDFEVLQMKDGESVTSFFKRSMEIVNKMRCYGEEIKDVNIVEKILRFMTREFNYVACSIEESNDIDDLSLDELQSSLLVHEQKMNRSSTAEEQALKASTNTRSNSSRGRGRDRGRGRGDQDHEKSKVECFRCHKYGHYVSECFTELPNYKEREENSNFAKETNEPETLLMTVHERKKIESNICFGDFSTVKVMGKGDDQIHTKNGLLQEKGYVITIKKGACEIYDPDRRSPIVIVQMSSNRLFPMKIESIQSCLMAEVKDLSWLWHFCYVHLSFGGLRALQQKTVVTRLPEITVPSLVCEECVVSKQHCSQFPKGKS</sequence>
<feature type="region of interest" description="Disordered" evidence="2">
    <location>
        <begin position="200"/>
        <end position="239"/>
    </location>
</feature>
<dbReference type="GO" id="GO:0008270">
    <property type="term" value="F:zinc ion binding"/>
    <property type="evidence" value="ECO:0007669"/>
    <property type="project" value="UniProtKB-KW"/>
</dbReference>
<accession>A0A6P6T0D7</accession>
<dbReference type="AlphaFoldDB" id="A0A6P6T0D7"/>
<dbReference type="InterPro" id="IPR036875">
    <property type="entry name" value="Znf_CCHC_sf"/>
</dbReference>
<evidence type="ECO:0000259" key="3">
    <source>
        <dbReference type="PROSITE" id="PS50158"/>
    </source>
</evidence>
<dbReference type="GeneID" id="113696570"/>
<dbReference type="InterPro" id="IPR001878">
    <property type="entry name" value="Znf_CCHC"/>
</dbReference>
<dbReference type="Gene3D" id="4.10.60.10">
    <property type="entry name" value="Zinc finger, CCHC-type"/>
    <property type="match status" value="1"/>
</dbReference>
<organism evidence="4 5">
    <name type="scientific">Coffea arabica</name>
    <name type="common">Arabian coffee</name>
    <dbReference type="NCBI Taxonomy" id="13443"/>
    <lineage>
        <taxon>Eukaryota</taxon>
        <taxon>Viridiplantae</taxon>
        <taxon>Streptophyta</taxon>
        <taxon>Embryophyta</taxon>
        <taxon>Tracheophyta</taxon>
        <taxon>Spermatophyta</taxon>
        <taxon>Magnoliopsida</taxon>
        <taxon>eudicotyledons</taxon>
        <taxon>Gunneridae</taxon>
        <taxon>Pentapetalae</taxon>
        <taxon>asterids</taxon>
        <taxon>lamiids</taxon>
        <taxon>Gentianales</taxon>
        <taxon>Rubiaceae</taxon>
        <taxon>Ixoroideae</taxon>
        <taxon>Gardenieae complex</taxon>
        <taxon>Bertiereae - Coffeeae clade</taxon>
        <taxon>Coffeeae</taxon>
        <taxon>Coffea</taxon>
    </lineage>
</organism>
<dbReference type="PANTHER" id="PTHR35317:SF27">
    <property type="entry name" value="RETROVIRUS-RELATED POL POLYPROTEIN FROM TRANSPOSON TNT 1-94"/>
    <property type="match status" value="1"/>
</dbReference>
<dbReference type="SUPFAM" id="SSF57756">
    <property type="entry name" value="Retrovirus zinc finger-like domains"/>
    <property type="match status" value="1"/>
</dbReference>
<feature type="compositionally biased region" description="Low complexity" evidence="2">
    <location>
        <begin position="216"/>
        <end position="225"/>
    </location>
</feature>
<dbReference type="Proteomes" id="UP001652660">
    <property type="component" value="Chromosome 6e"/>
</dbReference>
<proteinExistence type="predicted"/>
<reference evidence="4" key="1">
    <citation type="journal article" date="2025" name="Foods">
        <title>Unveiling the Microbial Signatures of Arabica Coffee Cherries: Insights into Ripeness Specific Diversity, Functional Traits, and Implications for Quality and Safety.</title>
        <authorList>
            <consortium name="RefSeq"/>
            <person name="Tenea G.N."/>
            <person name="Cifuentes V."/>
            <person name="Reyes P."/>
            <person name="Cevallos-Vallejos M."/>
        </authorList>
    </citation>
    <scope>NUCLEOTIDE SEQUENCE [LARGE SCALE GENOMIC DNA]</scope>
</reference>
<keyword evidence="1" id="KW-0479">Metal-binding</keyword>
<feature type="compositionally biased region" description="Basic and acidic residues" evidence="2">
    <location>
        <begin position="227"/>
        <end position="239"/>
    </location>
</feature>
<evidence type="ECO:0000313" key="4">
    <source>
        <dbReference type="Proteomes" id="UP001652660"/>
    </source>
</evidence>
<gene>
    <name evidence="5" type="primary">LOC113696570</name>
</gene>
<dbReference type="PROSITE" id="PS50158">
    <property type="entry name" value="ZF_CCHC"/>
    <property type="match status" value="1"/>
</dbReference>
<evidence type="ECO:0000256" key="2">
    <source>
        <dbReference type="SAM" id="MobiDB-lite"/>
    </source>
</evidence>
<evidence type="ECO:0000256" key="1">
    <source>
        <dbReference type="PROSITE-ProRule" id="PRU00047"/>
    </source>
</evidence>
<dbReference type="OrthoDB" id="1726801at2759"/>
<dbReference type="Pfam" id="PF13976">
    <property type="entry name" value="gag_pre-integrs"/>
    <property type="match status" value="1"/>
</dbReference>
<keyword evidence="1" id="KW-0862">Zinc</keyword>
<keyword evidence="4" id="KW-1185">Reference proteome</keyword>
<protein>
    <recommendedName>
        <fullName evidence="3">CCHC-type domain-containing protein</fullName>
    </recommendedName>
</protein>
<feature type="domain" description="CCHC-type" evidence="3">
    <location>
        <begin position="247"/>
        <end position="260"/>
    </location>
</feature>
<dbReference type="GO" id="GO:0003676">
    <property type="term" value="F:nucleic acid binding"/>
    <property type="evidence" value="ECO:0007669"/>
    <property type="project" value="InterPro"/>
</dbReference>
<reference evidence="5" key="2">
    <citation type="submission" date="2025-08" db="UniProtKB">
        <authorList>
            <consortium name="RefSeq"/>
        </authorList>
    </citation>
    <scope>IDENTIFICATION</scope>
    <source>
        <tissue evidence="5">Leaves</tissue>
    </source>
</reference>
<evidence type="ECO:0000313" key="5">
    <source>
        <dbReference type="RefSeq" id="XP_027071769.1"/>
    </source>
</evidence>
<dbReference type="RefSeq" id="XP_027071769.1">
    <property type="nucleotide sequence ID" value="XM_027215968.1"/>
</dbReference>
<dbReference type="Pfam" id="PF14223">
    <property type="entry name" value="Retrotran_gag_2"/>
    <property type="match status" value="1"/>
</dbReference>
<keyword evidence="1" id="KW-0863">Zinc-finger</keyword>
<dbReference type="PANTHER" id="PTHR35317">
    <property type="entry name" value="OS04G0629600 PROTEIN"/>
    <property type="match status" value="1"/>
</dbReference>
<dbReference type="InterPro" id="IPR025724">
    <property type="entry name" value="GAG-pre-integrase_dom"/>
</dbReference>
<name>A0A6P6T0D7_COFAR</name>